<evidence type="ECO:0000313" key="2">
    <source>
        <dbReference type="EMBL" id="KAF2678592.1"/>
    </source>
</evidence>
<dbReference type="InterPro" id="IPR001810">
    <property type="entry name" value="F-box_dom"/>
</dbReference>
<sequence length="192" mass="22050">MTSTPLLRLPLELLMDIIGRLDLQDKVRLGMTNRYLRSIIEPPTHEQLLQAENCKWATDKQLFTCKRCVGFRHLRHFADDMRKGKRARRGPEASTRLCIKCGVEEGWYSEGMEITVLGERAVLVRHCRTLTDHNQTKAACGSFGVVWTSVQSATPQQHPNGPQHSEDDWAHSARYFVQGRHAEEMYGFWADL</sequence>
<keyword evidence="3" id="KW-1185">Reference proteome</keyword>
<protein>
    <submittedName>
        <fullName evidence="2">F-box domain-containing protein</fullName>
    </submittedName>
</protein>
<dbReference type="Proteomes" id="UP000799291">
    <property type="component" value="Unassembled WGS sequence"/>
</dbReference>
<dbReference type="SUPFAM" id="SSF81383">
    <property type="entry name" value="F-box domain"/>
    <property type="match status" value="1"/>
</dbReference>
<accession>A0A6G1IK35</accession>
<evidence type="ECO:0000313" key="3">
    <source>
        <dbReference type="Proteomes" id="UP000799291"/>
    </source>
</evidence>
<reference evidence="2" key="1">
    <citation type="journal article" date="2020" name="Stud. Mycol.">
        <title>101 Dothideomycetes genomes: a test case for predicting lifestyles and emergence of pathogens.</title>
        <authorList>
            <person name="Haridas S."/>
            <person name="Albert R."/>
            <person name="Binder M."/>
            <person name="Bloem J."/>
            <person name="Labutti K."/>
            <person name="Salamov A."/>
            <person name="Andreopoulos B."/>
            <person name="Baker S."/>
            <person name="Barry K."/>
            <person name="Bills G."/>
            <person name="Bluhm B."/>
            <person name="Cannon C."/>
            <person name="Castanera R."/>
            <person name="Culley D."/>
            <person name="Daum C."/>
            <person name="Ezra D."/>
            <person name="Gonzalez J."/>
            <person name="Henrissat B."/>
            <person name="Kuo A."/>
            <person name="Liang C."/>
            <person name="Lipzen A."/>
            <person name="Lutzoni F."/>
            <person name="Magnuson J."/>
            <person name="Mondo S."/>
            <person name="Nolan M."/>
            <person name="Ohm R."/>
            <person name="Pangilinan J."/>
            <person name="Park H.-J."/>
            <person name="Ramirez L."/>
            <person name="Alfaro M."/>
            <person name="Sun H."/>
            <person name="Tritt A."/>
            <person name="Yoshinaga Y."/>
            <person name="Zwiers L.-H."/>
            <person name="Turgeon B."/>
            <person name="Goodwin S."/>
            <person name="Spatafora J."/>
            <person name="Crous P."/>
            <person name="Grigoriev I."/>
        </authorList>
    </citation>
    <scope>NUCLEOTIDE SEQUENCE</scope>
    <source>
        <strain evidence="2">CBS 122367</strain>
    </source>
</reference>
<name>A0A6G1IK35_9PLEO</name>
<proteinExistence type="predicted"/>
<dbReference type="AlphaFoldDB" id="A0A6G1IK35"/>
<organism evidence="2 3">
    <name type="scientific">Lentithecium fluviatile CBS 122367</name>
    <dbReference type="NCBI Taxonomy" id="1168545"/>
    <lineage>
        <taxon>Eukaryota</taxon>
        <taxon>Fungi</taxon>
        <taxon>Dikarya</taxon>
        <taxon>Ascomycota</taxon>
        <taxon>Pezizomycotina</taxon>
        <taxon>Dothideomycetes</taxon>
        <taxon>Pleosporomycetidae</taxon>
        <taxon>Pleosporales</taxon>
        <taxon>Massarineae</taxon>
        <taxon>Lentitheciaceae</taxon>
        <taxon>Lentithecium</taxon>
    </lineage>
</organism>
<dbReference type="OrthoDB" id="5281164at2759"/>
<evidence type="ECO:0000259" key="1">
    <source>
        <dbReference type="PROSITE" id="PS50181"/>
    </source>
</evidence>
<dbReference type="SMART" id="SM00256">
    <property type="entry name" value="FBOX"/>
    <property type="match status" value="1"/>
</dbReference>
<feature type="domain" description="F-box" evidence="1">
    <location>
        <begin position="3"/>
        <end position="52"/>
    </location>
</feature>
<dbReference type="PROSITE" id="PS50181">
    <property type="entry name" value="FBOX"/>
    <property type="match status" value="1"/>
</dbReference>
<gene>
    <name evidence="2" type="ORF">K458DRAFT_316735</name>
</gene>
<dbReference type="InterPro" id="IPR036047">
    <property type="entry name" value="F-box-like_dom_sf"/>
</dbReference>
<dbReference type="Pfam" id="PF00646">
    <property type="entry name" value="F-box"/>
    <property type="match status" value="1"/>
</dbReference>
<dbReference type="EMBL" id="MU005611">
    <property type="protein sequence ID" value="KAF2678592.1"/>
    <property type="molecule type" value="Genomic_DNA"/>
</dbReference>